<gene>
    <name evidence="2" type="ORF">CLAC_00595</name>
</gene>
<evidence type="ECO:0000313" key="2">
    <source>
        <dbReference type="EMBL" id="ALA66478.1"/>
    </source>
</evidence>
<dbReference type="PATRIC" id="fig|1408189.4.peg.121"/>
<protein>
    <submittedName>
        <fullName evidence="2">Uncharacterized protein</fullName>
    </submittedName>
</protein>
<reference evidence="2 3" key="1">
    <citation type="submission" date="2013-10" db="EMBL/GenBank/DDBJ databases">
        <title>Complete genome sequence of Corynebacterium lactis DSM 45799(T), isolated from raw cow milk.</title>
        <authorList>
            <person name="Ruckert C."/>
            <person name="Albersmeier A."/>
            <person name="Lipski A."/>
            <person name="Kalinowski J."/>
        </authorList>
    </citation>
    <scope>NUCLEOTIDE SEQUENCE [LARGE SCALE GENOMIC DNA]</scope>
    <source>
        <strain evidence="2 3">RW2-5</strain>
    </source>
</reference>
<evidence type="ECO:0000313" key="3">
    <source>
        <dbReference type="Proteomes" id="UP000058446"/>
    </source>
</evidence>
<dbReference type="RefSeq" id="WP_156324723.1">
    <property type="nucleotide sequence ID" value="NZ_CP006841.1"/>
</dbReference>
<organism evidence="2 3">
    <name type="scientific">Corynebacterium lactis RW2-5</name>
    <dbReference type="NCBI Taxonomy" id="1408189"/>
    <lineage>
        <taxon>Bacteria</taxon>
        <taxon>Bacillati</taxon>
        <taxon>Actinomycetota</taxon>
        <taxon>Actinomycetes</taxon>
        <taxon>Mycobacteriales</taxon>
        <taxon>Corynebacteriaceae</taxon>
        <taxon>Corynebacterium</taxon>
    </lineage>
</organism>
<evidence type="ECO:0000256" key="1">
    <source>
        <dbReference type="SAM" id="MobiDB-lite"/>
    </source>
</evidence>
<dbReference type="SUPFAM" id="SSF56601">
    <property type="entry name" value="beta-lactamase/transpeptidase-like"/>
    <property type="match status" value="1"/>
</dbReference>
<name>A0A0K2GXS4_9CORY</name>
<dbReference type="EMBL" id="CP006841">
    <property type="protein sequence ID" value="ALA66478.1"/>
    <property type="molecule type" value="Genomic_DNA"/>
</dbReference>
<proteinExistence type="predicted"/>
<sequence length="330" mass="32490">MDTGSATTEHGLIRQHGERPRRSGGAARRAVAAAALLGVCALGISGCTIDKGKLTGSDSSSATATQDSLPKPTPGSEPTTGDAVAVPGDGALPAALIHAVADIEAQYGGQVGIALANPSVGGGSADPATAGALQVGPAWSTSKVPIAVAVARNSGVTQDMTAAITASDNAAAEVMWASLGDPASAGAAATQVLRDGGDSVTNVETTKVRPEFSSFGQTQWALENQAAFGANLQCIPGGQQVADLMGQIVGGQAYGLGTITGAHFKGGWGPDETGSYLTRQFGFIPGDKPGSFVGVAIAAKPADGTYDTGQAMLTALAAVLADGTGRGGTC</sequence>
<dbReference type="Gene3D" id="3.40.710.10">
    <property type="entry name" value="DD-peptidase/beta-lactamase superfamily"/>
    <property type="match status" value="1"/>
</dbReference>
<dbReference type="KEGG" id="clw:CLAC_00595"/>
<accession>A0A0K2GXS4</accession>
<feature type="region of interest" description="Disordered" evidence="1">
    <location>
        <begin position="55"/>
        <end position="83"/>
    </location>
</feature>
<dbReference type="AlphaFoldDB" id="A0A0K2GXS4"/>
<dbReference type="OrthoDB" id="3729831at2"/>
<dbReference type="InterPro" id="IPR012338">
    <property type="entry name" value="Beta-lactam/transpept-like"/>
</dbReference>
<dbReference type="STRING" id="1408189.CLAC_00595"/>
<keyword evidence="3" id="KW-1185">Reference proteome</keyword>
<dbReference type="Proteomes" id="UP000058446">
    <property type="component" value="Chromosome"/>
</dbReference>
<feature type="region of interest" description="Disordered" evidence="1">
    <location>
        <begin position="1"/>
        <end position="26"/>
    </location>
</feature>
<feature type="compositionally biased region" description="Low complexity" evidence="1">
    <location>
        <begin position="57"/>
        <end position="68"/>
    </location>
</feature>
<feature type="compositionally biased region" description="Basic and acidic residues" evidence="1">
    <location>
        <begin position="11"/>
        <end position="21"/>
    </location>
</feature>